<gene>
    <name evidence="2" type="ORF">BSL78_11825</name>
</gene>
<dbReference type="STRING" id="307972.A0A2G8KTD6"/>
<evidence type="ECO:0000259" key="1">
    <source>
        <dbReference type="PROSITE" id="PS50017"/>
    </source>
</evidence>
<comment type="caution">
    <text evidence="2">The sequence shown here is derived from an EMBL/GenBank/DDBJ whole genome shotgun (WGS) entry which is preliminary data.</text>
</comment>
<organism evidence="2 3">
    <name type="scientific">Stichopus japonicus</name>
    <name type="common">Sea cucumber</name>
    <dbReference type="NCBI Taxonomy" id="307972"/>
    <lineage>
        <taxon>Eukaryota</taxon>
        <taxon>Metazoa</taxon>
        <taxon>Echinodermata</taxon>
        <taxon>Eleutherozoa</taxon>
        <taxon>Echinozoa</taxon>
        <taxon>Holothuroidea</taxon>
        <taxon>Aspidochirotacea</taxon>
        <taxon>Aspidochirotida</taxon>
        <taxon>Stichopodidae</taxon>
        <taxon>Apostichopus</taxon>
    </lineage>
</organism>
<dbReference type="PROSITE" id="PS50017">
    <property type="entry name" value="DEATH_DOMAIN"/>
    <property type="match status" value="1"/>
</dbReference>
<proteinExistence type="predicted"/>
<evidence type="ECO:0000313" key="3">
    <source>
        <dbReference type="Proteomes" id="UP000230750"/>
    </source>
</evidence>
<protein>
    <submittedName>
        <fullName evidence="2">Receptor interacting protein kinase 1b</fullName>
    </submittedName>
</protein>
<dbReference type="EMBL" id="MRZV01000381">
    <property type="protein sequence ID" value="PIK51266.1"/>
    <property type="molecule type" value="Genomic_DNA"/>
</dbReference>
<dbReference type="InterPro" id="IPR011029">
    <property type="entry name" value="DEATH-like_dom_sf"/>
</dbReference>
<dbReference type="Pfam" id="PF00531">
    <property type="entry name" value="Death"/>
    <property type="match status" value="1"/>
</dbReference>
<dbReference type="InterPro" id="IPR000488">
    <property type="entry name" value="Death_dom"/>
</dbReference>
<accession>A0A2G8KTD6</accession>
<dbReference type="Gene3D" id="1.10.533.10">
    <property type="entry name" value="Death Domain, Fas"/>
    <property type="match status" value="1"/>
</dbReference>
<keyword evidence="3" id="KW-1185">Reference proteome</keyword>
<dbReference type="InterPro" id="IPR016729">
    <property type="entry name" value="FADD"/>
</dbReference>
<dbReference type="GO" id="GO:0007165">
    <property type="term" value="P:signal transduction"/>
    <property type="evidence" value="ECO:0007669"/>
    <property type="project" value="InterPro"/>
</dbReference>
<dbReference type="SMART" id="SM00005">
    <property type="entry name" value="DEATH"/>
    <property type="match status" value="1"/>
</dbReference>
<evidence type="ECO:0000313" key="2">
    <source>
        <dbReference type="EMBL" id="PIK51266.1"/>
    </source>
</evidence>
<sequence length="101" mass="11391">MAADMKIPDCIPDQDRRVVTDEDLQFISERVPREWKDLGRALGFTPAELDAIEIDNHGPTGGHKETVYKMLLKWQRKHGGNATVHALKQALNKAEMEGILL</sequence>
<reference evidence="2 3" key="1">
    <citation type="journal article" date="2017" name="PLoS Biol.">
        <title>The sea cucumber genome provides insights into morphological evolution and visceral regeneration.</title>
        <authorList>
            <person name="Zhang X."/>
            <person name="Sun L."/>
            <person name="Yuan J."/>
            <person name="Sun Y."/>
            <person name="Gao Y."/>
            <person name="Zhang L."/>
            <person name="Li S."/>
            <person name="Dai H."/>
            <person name="Hamel J.F."/>
            <person name="Liu C."/>
            <person name="Yu Y."/>
            <person name="Liu S."/>
            <person name="Lin W."/>
            <person name="Guo K."/>
            <person name="Jin S."/>
            <person name="Xu P."/>
            <person name="Storey K.B."/>
            <person name="Huan P."/>
            <person name="Zhang T."/>
            <person name="Zhou Y."/>
            <person name="Zhang J."/>
            <person name="Lin C."/>
            <person name="Li X."/>
            <person name="Xing L."/>
            <person name="Huo D."/>
            <person name="Sun M."/>
            <person name="Wang L."/>
            <person name="Mercier A."/>
            <person name="Li F."/>
            <person name="Yang H."/>
            <person name="Xiang J."/>
        </authorList>
    </citation>
    <scope>NUCLEOTIDE SEQUENCE [LARGE SCALE GENOMIC DNA]</scope>
    <source>
        <strain evidence="2">Shaxun</strain>
        <tissue evidence="2">Muscle</tissue>
    </source>
</reference>
<dbReference type="CDD" id="cd01670">
    <property type="entry name" value="Death"/>
    <property type="match status" value="1"/>
</dbReference>
<dbReference type="PANTHER" id="PTHR15077">
    <property type="entry name" value="FAS-ASSOCIATING DEATH DOMAIN-CONTAINING PROTEIN FADD"/>
    <property type="match status" value="1"/>
</dbReference>
<dbReference type="Proteomes" id="UP000230750">
    <property type="component" value="Unassembled WGS sequence"/>
</dbReference>
<dbReference type="AlphaFoldDB" id="A0A2G8KTD6"/>
<dbReference type="SUPFAM" id="SSF47986">
    <property type="entry name" value="DEATH domain"/>
    <property type="match status" value="1"/>
</dbReference>
<dbReference type="GO" id="GO:0016301">
    <property type="term" value="F:kinase activity"/>
    <property type="evidence" value="ECO:0007669"/>
    <property type="project" value="UniProtKB-KW"/>
</dbReference>
<keyword evidence="2" id="KW-0808">Transferase</keyword>
<feature type="domain" description="Death" evidence="1">
    <location>
        <begin position="20"/>
        <end position="101"/>
    </location>
</feature>
<dbReference type="OrthoDB" id="100767at2759"/>
<name>A0A2G8KTD6_STIJA</name>
<keyword evidence="2" id="KW-0418">Kinase</keyword>